<reference evidence="3" key="1">
    <citation type="submission" date="2019-10" db="EMBL/GenBank/DDBJ databases">
        <title>Streptomyces sp. nov., a novel actinobacterium isolated from alkaline environment.</title>
        <authorList>
            <person name="Golinska P."/>
        </authorList>
    </citation>
    <scope>NUCLEOTIDE SEQUENCE [LARGE SCALE GENOMIC DNA]</scope>
    <source>
        <strain evidence="3">DSM 42108</strain>
    </source>
</reference>
<dbReference type="SUPFAM" id="SSF63829">
    <property type="entry name" value="Calcium-dependent phosphotriesterase"/>
    <property type="match status" value="1"/>
</dbReference>
<dbReference type="RefSeq" id="WP_182666719.1">
    <property type="nucleotide sequence ID" value="NZ_VKHS01000790.1"/>
</dbReference>
<keyword evidence="3" id="KW-1185">Reference proteome</keyword>
<gene>
    <name evidence="2" type="ORF">FOE67_22405</name>
</gene>
<dbReference type="EMBL" id="VKHS01000790">
    <property type="protein sequence ID" value="MBB0232174.1"/>
    <property type="molecule type" value="Genomic_DNA"/>
</dbReference>
<name>A0A7W3T748_9ACTN</name>
<evidence type="ECO:0000313" key="3">
    <source>
        <dbReference type="Proteomes" id="UP000530234"/>
    </source>
</evidence>
<evidence type="ECO:0000313" key="2">
    <source>
        <dbReference type="EMBL" id="MBB0232174.1"/>
    </source>
</evidence>
<protein>
    <recommendedName>
        <fullName evidence="4">ABC transporter</fullName>
    </recommendedName>
</protein>
<dbReference type="Proteomes" id="UP000530234">
    <property type="component" value="Unassembled WGS sequence"/>
</dbReference>
<comment type="caution">
    <text evidence="2">The sequence shown here is derived from an EMBL/GenBank/DDBJ whole genome shotgun (WGS) entry which is preliminary data.</text>
</comment>
<proteinExistence type="predicted"/>
<sequence length="437" mass="44893">MSTTPRPSRAGRRRLPSAVPVTALAGCLLLTGCGAGPEDPPGPTSPENTAADGGHAGGDGEDVPHGYVEGAEETADQQSRMVLASGAGEPVHVLDLVSGETTPLGEAGEAGATGEGPAPIVGDGRFAHLLEGEAVRVVDSGAWTVDHGDHVHHYRAAAREVGAARAAEPVAVHTDTAVTAITLADGGALLLDRSAAEDGELAELLRIDDAEGPVLPFDGGLLVPVAGADGAGRVEVRDRAGGPVAAPEAECSDPAAGAVTRRGAVYVCAEGALWFTAGGNGEPEVTALPWPEGTAEEDRPTELRHRNDGSVLAARAGDRGVWVLDLTDPVWRLWETGPAVAVNAVGEDAPVLFVDPAGELVSVDPASGGELARVALLEPASEGSVPAETVIEVDTRRVYVNDIAERRIHEIDARDDLRVARVLPVEAEPRRMVVTGR</sequence>
<dbReference type="AlphaFoldDB" id="A0A7W3T748"/>
<accession>A0A7W3T748</accession>
<evidence type="ECO:0008006" key="4">
    <source>
        <dbReference type="Google" id="ProtNLM"/>
    </source>
</evidence>
<dbReference type="PROSITE" id="PS51257">
    <property type="entry name" value="PROKAR_LIPOPROTEIN"/>
    <property type="match status" value="1"/>
</dbReference>
<evidence type="ECO:0000256" key="1">
    <source>
        <dbReference type="SAM" id="MobiDB-lite"/>
    </source>
</evidence>
<organism evidence="2 3">
    <name type="scientific">Streptomyces calidiresistens</name>
    <dbReference type="NCBI Taxonomy" id="1485586"/>
    <lineage>
        <taxon>Bacteria</taxon>
        <taxon>Bacillati</taxon>
        <taxon>Actinomycetota</taxon>
        <taxon>Actinomycetes</taxon>
        <taxon>Kitasatosporales</taxon>
        <taxon>Streptomycetaceae</taxon>
        <taxon>Streptomyces</taxon>
    </lineage>
</organism>
<feature type="region of interest" description="Disordered" evidence="1">
    <location>
        <begin position="30"/>
        <end position="66"/>
    </location>
</feature>